<dbReference type="InParanoid" id="E1ZS76"/>
<keyword evidence="3" id="KW-0677">Repeat</keyword>
<dbReference type="STRING" id="554065.E1ZS76"/>
<evidence type="ECO:0000256" key="4">
    <source>
        <dbReference type="ARBA" id="ARBA00023786"/>
    </source>
</evidence>
<evidence type="ECO:0000256" key="1">
    <source>
        <dbReference type="ARBA" id="ARBA00004430"/>
    </source>
</evidence>
<dbReference type="PANTHER" id="PTHR48051:SF54">
    <property type="entry name" value="LEUCINE-RICH REPEAT-CONTAINING PROTEIN"/>
    <property type="match status" value="1"/>
</dbReference>
<dbReference type="PANTHER" id="PTHR48051">
    <property type="match status" value="1"/>
</dbReference>
<sequence>MQPPVRAGHAATPSAAALSFQLSGVSSFPPAADTLALEPQPGHTPPAWCDAPWLAAAPPAAPATPPPGPAPAPARPVAAIQAPSRAAQLPVELLACIVELVAQDDKAQQRRQAGLGRPAARRRARSGHTAQFVSRAWLAAYRGVAYRRLTLHVATALRRLQRRRGLSEGAAAAAVLQWLAARLPYAEEVVLAGVPQPLAAPPQQWPASGLQQQAGPHPSGPTALLAWQLGELLLAALAGSSRLRRLSCDSLPHLPLLLAARAQLADAPGCQLAPLEELGVTAMPAAQVLCHLPLLQRLPLRVLGVSDAACLPEEESTALAAALGSLTQLSSLSLGGSAASRQFESGGSGASSCAAMGQALAAPSTKAACGFGVRVRGASPPPLPPLAALPASPAAAPSIPGVSLPALALVAAAAGLPRLQQLELSLTFSKQQSEVQQAYLQHLGCVLRQQRSQREAAGCSCMPRDDAGVSAGEGACACACQASQGSRVSVTVHEHVQGDLSAVPVASCSLNLDWDDESNPIEARCAAPRCAATLRRLLIAAQLPLQAGQFRPARLAALQVLEVAGCCYIPAYFAEALCSMQQLRRLALRDCQLEAIAAVPWQEVLPRLPLLTEVCVERCSGAVLLHTLWLGLAGCANVRSLRITGGPALGGGPPAAAATATPYQPLAAVAPGGGLMGWQHLVVPGPPAAAAGHWACYCASQQQAQPAAPACGIPDCVALLQQLRSLDLSHNGLHALPDALAWCQQLSCVTLRGNRLLGIPRGVAALGALRKLDLSSNQVTTLDGGPYLPQLEELLLGGNPQLLPSQLPLELLVARRLCRLGLPAWWRAAGAAAVDGALLAHMPWLLLEHS</sequence>
<dbReference type="InterPro" id="IPR050216">
    <property type="entry name" value="LRR_domain-containing"/>
</dbReference>
<dbReference type="eggNOG" id="KOG0619">
    <property type="taxonomic scope" value="Eukaryota"/>
</dbReference>
<comment type="similarity">
    <text evidence="4">Belongs to the SHOC2 family.</text>
</comment>
<dbReference type="PROSITE" id="PS51450">
    <property type="entry name" value="LRR"/>
    <property type="match status" value="2"/>
</dbReference>
<dbReference type="KEGG" id="cvr:CHLNCDRAFT_141139"/>
<dbReference type="InterPro" id="IPR032675">
    <property type="entry name" value="LRR_dom_sf"/>
</dbReference>
<dbReference type="AlphaFoldDB" id="E1ZS76"/>
<dbReference type="SUPFAM" id="SSF52047">
    <property type="entry name" value="RNI-like"/>
    <property type="match status" value="1"/>
</dbReference>
<accession>E1ZS76</accession>
<name>E1ZS76_CHLVA</name>
<gene>
    <name evidence="5" type="ORF">CHLNCDRAFT_141139</name>
</gene>
<dbReference type="OrthoDB" id="660555at2759"/>
<dbReference type="Pfam" id="PF00560">
    <property type="entry name" value="LRR_1"/>
    <property type="match status" value="1"/>
</dbReference>
<dbReference type="GO" id="GO:0005930">
    <property type="term" value="C:axoneme"/>
    <property type="evidence" value="ECO:0007669"/>
    <property type="project" value="UniProtKB-SubCell"/>
</dbReference>
<evidence type="ECO:0000256" key="2">
    <source>
        <dbReference type="ARBA" id="ARBA00022614"/>
    </source>
</evidence>
<dbReference type="Gene3D" id="3.80.10.10">
    <property type="entry name" value="Ribonuclease Inhibitor"/>
    <property type="match status" value="1"/>
</dbReference>
<keyword evidence="6" id="KW-1185">Reference proteome</keyword>
<reference evidence="5 6" key="1">
    <citation type="journal article" date="2010" name="Plant Cell">
        <title>The Chlorella variabilis NC64A genome reveals adaptation to photosymbiosis, coevolution with viruses, and cryptic sex.</title>
        <authorList>
            <person name="Blanc G."/>
            <person name="Duncan G."/>
            <person name="Agarkova I."/>
            <person name="Borodovsky M."/>
            <person name="Gurnon J."/>
            <person name="Kuo A."/>
            <person name="Lindquist E."/>
            <person name="Lucas S."/>
            <person name="Pangilinan J."/>
            <person name="Polle J."/>
            <person name="Salamov A."/>
            <person name="Terry A."/>
            <person name="Yamada T."/>
            <person name="Dunigan D.D."/>
            <person name="Grigoriev I.V."/>
            <person name="Claverie J.M."/>
            <person name="Van Etten J.L."/>
        </authorList>
    </citation>
    <scope>NUCLEOTIDE SEQUENCE [LARGE SCALE GENOMIC DNA]</scope>
    <source>
        <strain evidence="5 6">NC64A</strain>
    </source>
</reference>
<comment type="subcellular location">
    <subcellularLocation>
        <location evidence="1">Cytoplasm</location>
        <location evidence="1">Cytoskeleton</location>
        <location evidence="1">Cilium axoneme</location>
    </subcellularLocation>
</comment>
<dbReference type="EMBL" id="GL433865">
    <property type="protein sequence ID" value="EFN51340.1"/>
    <property type="molecule type" value="Genomic_DNA"/>
</dbReference>
<dbReference type="RefSeq" id="XP_005843442.1">
    <property type="nucleotide sequence ID" value="XM_005843380.1"/>
</dbReference>
<dbReference type="SMART" id="SM00369">
    <property type="entry name" value="LRR_TYP"/>
    <property type="match status" value="3"/>
</dbReference>
<organism evidence="6">
    <name type="scientific">Chlorella variabilis</name>
    <name type="common">Green alga</name>
    <dbReference type="NCBI Taxonomy" id="554065"/>
    <lineage>
        <taxon>Eukaryota</taxon>
        <taxon>Viridiplantae</taxon>
        <taxon>Chlorophyta</taxon>
        <taxon>core chlorophytes</taxon>
        <taxon>Trebouxiophyceae</taxon>
        <taxon>Chlorellales</taxon>
        <taxon>Chlorellaceae</taxon>
        <taxon>Chlorella clade</taxon>
        <taxon>Chlorella</taxon>
    </lineage>
</organism>
<dbReference type="GeneID" id="17350759"/>
<dbReference type="InterPro" id="IPR003591">
    <property type="entry name" value="Leu-rich_rpt_typical-subtyp"/>
</dbReference>
<proteinExistence type="inferred from homology"/>
<evidence type="ECO:0000256" key="3">
    <source>
        <dbReference type="ARBA" id="ARBA00022737"/>
    </source>
</evidence>
<keyword evidence="2" id="KW-0433">Leucine-rich repeat</keyword>
<protein>
    <submittedName>
        <fullName evidence="5">Uncharacterized protein</fullName>
    </submittedName>
</protein>
<evidence type="ECO:0000313" key="6">
    <source>
        <dbReference type="Proteomes" id="UP000008141"/>
    </source>
</evidence>
<dbReference type="InterPro" id="IPR001611">
    <property type="entry name" value="Leu-rich_rpt"/>
</dbReference>
<evidence type="ECO:0000313" key="5">
    <source>
        <dbReference type="EMBL" id="EFN51340.1"/>
    </source>
</evidence>
<dbReference type="Proteomes" id="UP000008141">
    <property type="component" value="Unassembled WGS sequence"/>
</dbReference>